<dbReference type="GO" id="GO:0035025">
    <property type="term" value="P:positive regulation of Rho protein signal transduction"/>
    <property type="evidence" value="ECO:0007669"/>
    <property type="project" value="TreeGrafter"/>
</dbReference>
<evidence type="ECO:0000313" key="12">
    <source>
        <dbReference type="Ensembl" id="ENSXMAP00000024222.1"/>
    </source>
</evidence>
<dbReference type="Ensembl" id="ENSXMAT00000036756.1">
    <property type="protein sequence ID" value="ENSXMAP00000024222.1"/>
    <property type="gene ID" value="ENSXMAG00000024205.1"/>
</dbReference>
<evidence type="ECO:0000256" key="9">
    <source>
        <dbReference type="RuleBase" id="RU000688"/>
    </source>
</evidence>
<feature type="domain" description="G-protein coupled receptors family 1 profile" evidence="11">
    <location>
        <begin position="95"/>
        <end position="255"/>
    </location>
</feature>
<keyword evidence="5 10" id="KW-0472">Membrane</keyword>
<dbReference type="PROSITE" id="PS50262">
    <property type="entry name" value="G_PROTEIN_RECEP_F1_2"/>
    <property type="match status" value="1"/>
</dbReference>
<keyword evidence="6 9" id="KW-0675">Receptor</keyword>
<evidence type="ECO:0000259" key="11">
    <source>
        <dbReference type="PROSITE" id="PS50262"/>
    </source>
</evidence>
<keyword evidence="8 9" id="KW-0807">Transducer</keyword>
<sequence length="284" mass="32044">MIFSDSERRNNTDENSGGYSGFLDWINLITIGIGLPLTLMLITAVFLQLRKDQGSPVYIINLFISDLIQLCSRIPMSLSMDDVIPGFFCIWGILVSVGFMMCISVERYLVIAKAVWYKFRRNRKTSVVVCIAVWVLPLPLLLAIQFNPYMEIYGYILTFIFLLPFPLFIFFLFGTIKALSGAHRVPADEKRRIVAILVAVLLIYTILFLPIISLFLVDDSLTLQTLGTIGIYMSPLADTILYLLIRKSLLDKVLASLCFCKMSNEVANFLQSITTDIQSSCGLM</sequence>
<evidence type="ECO:0000256" key="1">
    <source>
        <dbReference type="ARBA" id="ARBA00004141"/>
    </source>
</evidence>
<dbReference type="PROSITE" id="PS00237">
    <property type="entry name" value="G_PROTEIN_RECEP_F1_1"/>
    <property type="match status" value="1"/>
</dbReference>
<feature type="transmembrane region" description="Helical" evidence="10">
    <location>
        <begin position="126"/>
        <end position="146"/>
    </location>
</feature>
<dbReference type="GO" id="GO:0005886">
    <property type="term" value="C:plasma membrane"/>
    <property type="evidence" value="ECO:0007669"/>
    <property type="project" value="TreeGrafter"/>
</dbReference>
<accession>A0A3B5Q071</accession>
<evidence type="ECO:0000256" key="6">
    <source>
        <dbReference type="ARBA" id="ARBA00023170"/>
    </source>
</evidence>
<keyword evidence="2 9" id="KW-0812">Transmembrane</keyword>
<reference evidence="12" key="4">
    <citation type="submission" date="2025-09" db="UniProtKB">
        <authorList>
            <consortium name="Ensembl"/>
        </authorList>
    </citation>
    <scope>IDENTIFICATION</scope>
    <source>
        <strain evidence="12">JP 163 A</strain>
    </source>
</reference>
<dbReference type="Gene3D" id="1.20.1070.10">
    <property type="entry name" value="Rhodopsin 7-helix transmembrane proteins"/>
    <property type="match status" value="1"/>
</dbReference>
<dbReference type="GO" id="GO:0004930">
    <property type="term" value="F:G protein-coupled receptor activity"/>
    <property type="evidence" value="ECO:0007669"/>
    <property type="project" value="UniProtKB-KW"/>
</dbReference>
<feature type="transmembrane region" description="Helical" evidence="10">
    <location>
        <begin position="193"/>
        <end position="217"/>
    </location>
</feature>
<evidence type="ECO:0000256" key="3">
    <source>
        <dbReference type="ARBA" id="ARBA00022989"/>
    </source>
</evidence>
<evidence type="ECO:0000256" key="7">
    <source>
        <dbReference type="ARBA" id="ARBA00023180"/>
    </source>
</evidence>
<evidence type="ECO:0000256" key="4">
    <source>
        <dbReference type="ARBA" id="ARBA00023040"/>
    </source>
</evidence>
<feature type="transmembrane region" description="Helical" evidence="10">
    <location>
        <begin position="223"/>
        <end position="245"/>
    </location>
</feature>
<dbReference type="AlphaFoldDB" id="A0A3B5Q071"/>
<organism evidence="12 13">
    <name type="scientific">Xiphophorus maculatus</name>
    <name type="common">Southern platyfish</name>
    <name type="synonym">Platypoecilus maculatus</name>
    <dbReference type="NCBI Taxonomy" id="8083"/>
    <lineage>
        <taxon>Eukaryota</taxon>
        <taxon>Metazoa</taxon>
        <taxon>Chordata</taxon>
        <taxon>Craniata</taxon>
        <taxon>Vertebrata</taxon>
        <taxon>Euteleostomi</taxon>
        <taxon>Actinopterygii</taxon>
        <taxon>Neopterygii</taxon>
        <taxon>Teleostei</taxon>
        <taxon>Neoteleostei</taxon>
        <taxon>Acanthomorphata</taxon>
        <taxon>Ovalentaria</taxon>
        <taxon>Atherinomorphae</taxon>
        <taxon>Cyprinodontiformes</taxon>
        <taxon>Poeciliidae</taxon>
        <taxon>Poeciliinae</taxon>
        <taxon>Xiphophorus</taxon>
    </lineage>
</organism>
<proteinExistence type="inferred from homology"/>
<dbReference type="SUPFAM" id="SSF81321">
    <property type="entry name" value="Family A G protein-coupled receptor-like"/>
    <property type="match status" value="1"/>
</dbReference>
<dbReference type="InterPro" id="IPR017452">
    <property type="entry name" value="GPCR_Rhodpsn_7TM"/>
</dbReference>
<feature type="transmembrane region" description="Helical" evidence="10">
    <location>
        <begin position="25"/>
        <end position="47"/>
    </location>
</feature>
<comment type="subcellular location">
    <subcellularLocation>
        <location evidence="1">Membrane</location>
        <topology evidence="1">Multi-pass membrane protein</topology>
    </subcellularLocation>
</comment>
<reference evidence="13" key="2">
    <citation type="journal article" date="2013" name="Nat. Genet.">
        <title>The genome of the platyfish, Xiphophorus maculatus, provides insights into evolutionary adaptation and several complex traits.</title>
        <authorList>
            <person name="Schartl M."/>
            <person name="Walter R.B."/>
            <person name="Shen Y."/>
            <person name="Garcia T."/>
            <person name="Catchen J."/>
            <person name="Amores A."/>
            <person name="Braasch I."/>
            <person name="Chalopin D."/>
            <person name="Volff J.N."/>
            <person name="Lesch K.P."/>
            <person name="Bisazza A."/>
            <person name="Minx P."/>
            <person name="Hillier L."/>
            <person name="Wilson R.K."/>
            <person name="Fuerstenberg S."/>
            <person name="Boore J."/>
            <person name="Searle S."/>
            <person name="Postlethwait J.H."/>
            <person name="Warren W.C."/>
        </authorList>
    </citation>
    <scope>NUCLEOTIDE SEQUENCE [LARGE SCALE GENOMIC DNA]</scope>
    <source>
        <strain evidence="13">JP 163 A</strain>
    </source>
</reference>
<dbReference type="GeneTree" id="ENSGT00940000164014"/>
<name>A0A3B5Q071_XIPMA</name>
<comment type="similarity">
    <text evidence="9">Belongs to the G-protein coupled receptor 1 family.</text>
</comment>
<dbReference type="PANTHER" id="PTHR24232:SF85">
    <property type="entry name" value="G-PROTEIN COUPLED RECEPTOR 4"/>
    <property type="match status" value="1"/>
</dbReference>
<protein>
    <submittedName>
        <fullName evidence="12">G-protein coupled receptor 4-like</fullName>
    </submittedName>
</protein>
<keyword evidence="4 9" id="KW-0297">G-protein coupled receptor</keyword>
<reference evidence="13" key="1">
    <citation type="submission" date="2012-01" db="EMBL/GenBank/DDBJ databases">
        <authorList>
            <person name="Walter R."/>
            <person name="Schartl M."/>
            <person name="Warren W."/>
        </authorList>
    </citation>
    <scope>NUCLEOTIDE SEQUENCE [LARGE SCALE GENOMIC DNA]</scope>
    <source>
        <strain evidence="13">JP 163 A</strain>
    </source>
</reference>
<dbReference type="Pfam" id="PF00001">
    <property type="entry name" value="7tm_1"/>
    <property type="match status" value="1"/>
</dbReference>
<keyword evidence="7" id="KW-0325">Glycoprotein</keyword>
<feature type="transmembrane region" description="Helical" evidence="10">
    <location>
        <begin position="152"/>
        <end position="173"/>
    </location>
</feature>
<evidence type="ECO:0000256" key="10">
    <source>
        <dbReference type="SAM" id="Phobius"/>
    </source>
</evidence>
<keyword evidence="13" id="KW-1185">Reference proteome</keyword>
<dbReference type="GO" id="GO:0007200">
    <property type="term" value="P:phospholipase C-activating G protein-coupled receptor signaling pathway"/>
    <property type="evidence" value="ECO:0007669"/>
    <property type="project" value="TreeGrafter"/>
</dbReference>
<dbReference type="Proteomes" id="UP000002852">
    <property type="component" value="Unassembled WGS sequence"/>
</dbReference>
<evidence type="ECO:0000256" key="8">
    <source>
        <dbReference type="ARBA" id="ARBA00023224"/>
    </source>
</evidence>
<evidence type="ECO:0000256" key="5">
    <source>
        <dbReference type="ARBA" id="ARBA00023136"/>
    </source>
</evidence>
<evidence type="ECO:0000313" key="13">
    <source>
        <dbReference type="Proteomes" id="UP000002852"/>
    </source>
</evidence>
<dbReference type="InterPro" id="IPR000276">
    <property type="entry name" value="GPCR_Rhodpsn"/>
</dbReference>
<evidence type="ECO:0000256" key="2">
    <source>
        <dbReference type="ARBA" id="ARBA00022692"/>
    </source>
</evidence>
<reference evidence="12" key="3">
    <citation type="submission" date="2025-08" db="UniProtKB">
        <authorList>
            <consortium name="Ensembl"/>
        </authorList>
    </citation>
    <scope>IDENTIFICATION</scope>
    <source>
        <strain evidence="12">JP 163 A</strain>
    </source>
</reference>
<feature type="transmembrane region" description="Helical" evidence="10">
    <location>
        <begin position="84"/>
        <end position="105"/>
    </location>
</feature>
<dbReference type="OMA" id="FMMCISV"/>
<keyword evidence="3 10" id="KW-1133">Transmembrane helix</keyword>
<dbReference type="PANTHER" id="PTHR24232">
    <property type="entry name" value="G-PROTEIN COUPLED RECEPTOR"/>
    <property type="match status" value="1"/>
</dbReference>
<dbReference type="PRINTS" id="PR00237">
    <property type="entry name" value="GPCRRHODOPSN"/>
</dbReference>
<dbReference type="InParanoid" id="A0A3B5Q071"/>